<name>A0A9D5JTH5_9BACT</name>
<dbReference type="AlphaFoldDB" id="A0A9D5JTH5"/>
<accession>A0A9D5JTH5</accession>
<protein>
    <recommendedName>
        <fullName evidence="3">BrnT family toxin</fullName>
    </recommendedName>
</protein>
<gene>
    <name evidence="1" type="ORF">GF339_04995</name>
</gene>
<dbReference type="InterPro" id="IPR038573">
    <property type="entry name" value="BrnT_sf"/>
</dbReference>
<comment type="caution">
    <text evidence="1">The sequence shown here is derived from an EMBL/GenBank/DDBJ whole genome shotgun (WGS) entry which is preliminary data.</text>
</comment>
<evidence type="ECO:0000313" key="1">
    <source>
        <dbReference type="EMBL" id="MBD3323918.1"/>
    </source>
</evidence>
<dbReference type="Proteomes" id="UP000649604">
    <property type="component" value="Unassembled WGS sequence"/>
</dbReference>
<evidence type="ECO:0000313" key="2">
    <source>
        <dbReference type="Proteomes" id="UP000649604"/>
    </source>
</evidence>
<organism evidence="1 2">
    <name type="scientific">candidate division KSB3 bacterium</name>
    <dbReference type="NCBI Taxonomy" id="2044937"/>
    <lineage>
        <taxon>Bacteria</taxon>
        <taxon>candidate division KSB3</taxon>
    </lineage>
</organism>
<dbReference type="EMBL" id="WJJP01000158">
    <property type="protein sequence ID" value="MBD3323918.1"/>
    <property type="molecule type" value="Genomic_DNA"/>
</dbReference>
<reference evidence="1" key="1">
    <citation type="submission" date="2019-11" db="EMBL/GenBank/DDBJ databases">
        <title>Microbial mats filling the niche in hypersaline microbial mats.</title>
        <authorList>
            <person name="Wong H.L."/>
            <person name="Macleod F.I."/>
            <person name="White R.A. III"/>
            <person name="Burns B.P."/>
        </authorList>
    </citation>
    <scope>NUCLEOTIDE SEQUENCE</scope>
    <source>
        <strain evidence="1">Rbin_158</strain>
    </source>
</reference>
<sequence length="99" mass="12049">MRFKFDKAKSERLRKNPKRKIGFEEAQEIWQHPYYEDCRSDNPEQFRAIGWVQAKLYVVIFEVREDEAGEYYHLVTLWKATTQEQQLYADFHIADPYGR</sequence>
<dbReference type="Gene3D" id="3.10.450.530">
    <property type="entry name" value="Ribonuclease toxin, BrnT, of type II toxin-antitoxin system"/>
    <property type="match status" value="1"/>
</dbReference>
<proteinExistence type="predicted"/>
<evidence type="ECO:0008006" key="3">
    <source>
        <dbReference type="Google" id="ProtNLM"/>
    </source>
</evidence>